<feature type="region of interest" description="Disordered" evidence="1">
    <location>
        <begin position="169"/>
        <end position="194"/>
    </location>
</feature>
<dbReference type="Proteomes" id="UP001189429">
    <property type="component" value="Unassembled WGS sequence"/>
</dbReference>
<reference evidence="2" key="1">
    <citation type="submission" date="2023-10" db="EMBL/GenBank/DDBJ databases">
        <authorList>
            <person name="Chen Y."/>
            <person name="Shah S."/>
            <person name="Dougan E. K."/>
            <person name="Thang M."/>
            <person name="Chan C."/>
        </authorList>
    </citation>
    <scope>NUCLEOTIDE SEQUENCE [LARGE SCALE GENOMIC DNA]</scope>
</reference>
<evidence type="ECO:0000313" key="3">
    <source>
        <dbReference type="Proteomes" id="UP001189429"/>
    </source>
</evidence>
<evidence type="ECO:0000256" key="1">
    <source>
        <dbReference type="SAM" id="MobiDB-lite"/>
    </source>
</evidence>
<keyword evidence="3" id="KW-1185">Reference proteome</keyword>
<gene>
    <name evidence="2" type="ORF">PCOR1329_LOCUS48312</name>
</gene>
<accession>A0ABN9UGE0</accession>
<feature type="non-terminal residue" evidence="2">
    <location>
        <position position="1"/>
    </location>
</feature>
<protein>
    <submittedName>
        <fullName evidence="2">Uncharacterized protein</fullName>
    </submittedName>
</protein>
<sequence length="194" mass="20927">YAEKAWAAQQISELRATLDDGLGRLKEGPRYAERAWAERELSELRASLDDGLGRLQEMPEYAEKAWAAQQISELRASAESCASRVEELASSRVALNGDGPGCSRQLVEVQASVADQRRQMETLTEEFEASVASLTRALQGVQEKLEGWRDPTEPLEVLTAKVSSLEGAAGTAKNRCPAASPGGSRIHDAALAST</sequence>
<organism evidence="2 3">
    <name type="scientific">Prorocentrum cordatum</name>
    <dbReference type="NCBI Taxonomy" id="2364126"/>
    <lineage>
        <taxon>Eukaryota</taxon>
        <taxon>Sar</taxon>
        <taxon>Alveolata</taxon>
        <taxon>Dinophyceae</taxon>
        <taxon>Prorocentrales</taxon>
        <taxon>Prorocentraceae</taxon>
        <taxon>Prorocentrum</taxon>
    </lineage>
</organism>
<proteinExistence type="predicted"/>
<comment type="caution">
    <text evidence="2">The sequence shown here is derived from an EMBL/GenBank/DDBJ whole genome shotgun (WGS) entry which is preliminary data.</text>
</comment>
<evidence type="ECO:0000313" key="2">
    <source>
        <dbReference type="EMBL" id="CAK0858699.1"/>
    </source>
</evidence>
<dbReference type="EMBL" id="CAUYUJ010015836">
    <property type="protein sequence ID" value="CAK0858699.1"/>
    <property type="molecule type" value="Genomic_DNA"/>
</dbReference>
<name>A0ABN9UGE0_9DINO</name>
<dbReference type="Gene3D" id="1.10.287.1490">
    <property type="match status" value="1"/>
</dbReference>